<reference evidence="3 4" key="1">
    <citation type="submission" date="2016-05" db="EMBL/GenBank/DDBJ databases">
        <title>Genome sequence of Pseudomonas stutzeri 273 and identification of the exopolysaccharide biosynthesis locus.</title>
        <authorList>
            <person name="Wu S."/>
            <person name="Sun C."/>
        </authorList>
    </citation>
    <scope>NUCLEOTIDE SEQUENCE [LARGE SCALE GENOMIC DNA]</scope>
    <source>
        <strain evidence="3 4">273</strain>
    </source>
</reference>
<evidence type="ECO:0000259" key="1">
    <source>
        <dbReference type="Pfam" id="PF09983"/>
    </source>
</evidence>
<evidence type="ECO:0000259" key="2">
    <source>
        <dbReference type="Pfam" id="PF11795"/>
    </source>
</evidence>
<evidence type="ECO:0000313" key="3">
    <source>
        <dbReference type="EMBL" id="ANF25026.1"/>
    </source>
</evidence>
<dbReference type="InterPro" id="IPR014544">
    <property type="entry name" value="UCP028408"/>
</dbReference>
<evidence type="ECO:0000313" key="4">
    <source>
        <dbReference type="Proteomes" id="UP000077787"/>
    </source>
</evidence>
<dbReference type="Proteomes" id="UP000077787">
    <property type="component" value="Chromosome"/>
</dbReference>
<dbReference type="PIRSF" id="PIRSF028408">
    <property type="entry name" value="UCP028408"/>
    <property type="match status" value="1"/>
</dbReference>
<dbReference type="RefSeq" id="WP_064481086.1">
    <property type="nucleotide sequence ID" value="NZ_CP015641.1"/>
</dbReference>
<dbReference type="Pfam" id="PF09983">
    <property type="entry name" value="JetD_C"/>
    <property type="match status" value="1"/>
</dbReference>
<dbReference type="AlphaFoldDB" id="A0A172WNV9"/>
<proteinExistence type="predicted"/>
<dbReference type="InterPro" id="IPR024534">
    <property type="entry name" value="JetD_C"/>
</dbReference>
<feature type="domain" description="Wadjet protein JetD C-terminal" evidence="1">
    <location>
        <begin position="217"/>
        <end position="387"/>
    </location>
</feature>
<dbReference type="Pfam" id="PF11795">
    <property type="entry name" value="DUF3322"/>
    <property type="match status" value="1"/>
</dbReference>
<dbReference type="EMBL" id="CP015641">
    <property type="protein sequence ID" value="ANF25026.1"/>
    <property type="molecule type" value="Genomic_DNA"/>
</dbReference>
<protein>
    <recommendedName>
        <fullName evidence="5">DUF3322 and DUF2220 domain-containing protein</fullName>
    </recommendedName>
</protein>
<gene>
    <name evidence="3" type="ORF">PS273GM_07595</name>
</gene>
<evidence type="ECO:0008006" key="5">
    <source>
        <dbReference type="Google" id="ProtNLM"/>
    </source>
</evidence>
<dbReference type="OrthoDB" id="322908at2"/>
<organism evidence="3 4">
    <name type="scientific">Stutzerimonas stutzeri</name>
    <name type="common">Pseudomonas stutzeri</name>
    <dbReference type="NCBI Taxonomy" id="316"/>
    <lineage>
        <taxon>Bacteria</taxon>
        <taxon>Pseudomonadati</taxon>
        <taxon>Pseudomonadota</taxon>
        <taxon>Gammaproteobacteria</taxon>
        <taxon>Pseudomonadales</taxon>
        <taxon>Pseudomonadaceae</taxon>
        <taxon>Stutzerimonas</taxon>
    </lineage>
</organism>
<sequence>MRSWGRLPSDVVQDLRRLEWDNAGRLRDRLLGLRGFPISQPLKPPTASHALTDINHFHAWIDAWRHWPKQEQVVWITRQYRALGGEIEVPERVELNSVQALIEALGAEAVQRAHGWQVRMQPLLTLDKSLYETLIRHIHLLETLAINEVERLAGVLLQLKRGTGEGRYLRALSVRGIDTKFLETYQALLGVLLDALHDGAVTAAGGLEAWLGCRATPSNWIYVRPLCANVCQQMGGFTILQLPLEQLLEQPLPGRRVLVVENTQAGYALPNLPDTVAVFGGGRNTRWLQASWLKGRHLAYWGDLDTWGLRILAEARQAHPNLQALMMDDATLSVHRDQGGPEPEPTALPETGLLPDERRLFEGLLNGKYGIGRLEQEFLNQDYIQARLNDWVRETE</sequence>
<feature type="domain" description="DUF3322" evidence="2">
    <location>
        <begin position="8"/>
        <end position="194"/>
    </location>
</feature>
<name>A0A172WNV9_STUST</name>
<accession>A0A172WNV9</accession>
<dbReference type="InterPro" id="IPR024537">
    <property type="entry name" value="DUF3322"/>
</dbReference>